<evidence type="ECO:0000313" key="2">
    <source>
        <dbReference type="Proteomes" id="UP000799302"/>
    </source>
</evidence>
<dbReference type="EMBL" id="MU004244">
    <property type="protein sequence ID" value="KAF2663793.1"/>
    <property type="molecule type" value="Genomic_DNA"/>
</dbReference>
<evidence type="ECO:0008006" key="3">
    <source>
        <dbReference type="Google" id="ProtNLM"/>
    </source>
</evidence>
<keyword evidence="2" id="KW-1185">Reference proteome</keyword>
<evidence type="ECO:0000313" key="1">
    <source>
        <dbReference type="EMBL" id="KAF2663793.1"/>
    </source>
</evidence>
<dbReference type="AlphaFoldDB" id="A0A6A6TXT5"/>
<dbReference type="PANTHER" id="PTHR33112:SF1">
    <property type="entry name" value="HETEROKARYON INCOMPATIBILITY DOMAIN-CONTAINING PROTEIN"/>
    <property type="match status" value="1"/>
</dbReference>
<sequence length="301" mass="34925">MGFIFGNQVFPWSGVGTQAEEIQSRIEEYCHRDLTYDSDALKAFDGILQKFRKMDTPVLNLYGIPIYTPETFDPPLAISEHRLLNALGWYMKGTATRRSDIPSWTWVGWQYQRDTICRFEFSFPKKLDRTYGERSFSHVSIELEFEDGRIMTLSRFWEGLLGKSELLYVPRHLVIHGAIMDMEVSETGKISLSGADKLSFQLWGGWNKETWSSGSHRAPIRFIGFILGLRNGLRSNEEVIVLVLKETNEVNTYERVGIGHVTHLPTVKSLRAKSSWWKDEKFLDRLRSYDINCREEKIRLA</sequence>
<dbReference type="Proteomes" id="UP000799302">
    <property type="component" value="Unassembled WGS sequence"/>
</dbReference>
<dbReference type="OrthoDB" id="3792952at2759"/>
<organism evidence="1 2">
    <name type="scientific">Microthyrium microscopicum</name>
    <dbReference type="NCBI Taxonomy" id="703497"/>
    <lineage>
        <taxon>Eukaryota</taxon>
        <taxon>Fungi</taxon>
        <taxon>Dikarya</taxon>
        <taxon>Ascomycota</taxon>
        <taxon>Pezizomycotina</taxon>
        <taxon>Dothideomycetes</taxon>
        <taxon>Dothideomycetes incertae sedis</taxon>
        <taxon>Microthyriales</taxon>
        <taxon>Microthyriaceae</taxon>
        <taxon>Microthyrium</taxon>
    </lineage>
</organism>
<gene>
    <name evidence="1" type="ORF">BT63DRAFT_430061</name>
</gene>
<name>A0A6A6TXT5_9PEZI</name>
<reference evidence="1" key="1">
    <citation type="journal article" date="2020" name="Stud. Mycol.">
        <title>101 Dothideomycetes genomes: a test case for predicting lifestyles and emergence of pathogens.</title>
        <authorList>
            <person name="Haridas S."/>
            <person name="Albert R."/>
            <person name="Binder M."/>
            <person name="Bloem J."/>
            <person name="Labutti K."/>
            <person name="Salamov A."/>
            <person name="Andreopoulos B."/>
            <person name="Baker S."/>
            <person name="Barry K."/>
            <person name="Bills G."/>
            <person name="Bluhm B."/>
            <person name="Cannon C."/>
            <person name="Castanera R."/>
            <person name="Culley D."/>
            <person name="Daum C."/>
            <person name="Ezra D."/>
            <person name="Gonzalez J."/>
            <person name="Henrissat B."/>
            <person name="Kuo A."/>
            <person name="Liang C."/>
            <person name="Lipzen A."/>
            <person name="Lutzoni F."/>
            <person name="Magnuson J."/>
            <person name="Mondo S."/>
            <person name="Nolan M."/>
            <person name="Ohm R."/>
            <person name="Pangilinan J."/>
            <person name="Park H.-J."/>
            <person name="Ramirez L."/>
            <person name="Alfaro M."/>
            <person name="Sun H."/>
            <person name="Tritt A."/>
            <person name="Yoshinaga Y."/>
            <person name="Zwiers L.-H."/>
            <person name="Turgeon B."/>
            <person name="Goodwin S."/>
            <person name="Spatafora J."/>
            <person name="Crous P."/>
            <person name="Grigoriev I."/>
        </authorList>
    </citation>
    <scope>NUCLEOTIDE SEQUENCE</scope>
    <source>
        <strain evidence="1">CBS 115976</strain>
    </source>
</reference>
<proteinExistence type="predicted"/>
<dbReference type="PANTHER" id="PTHR33112">
    <property type="entry name" value="DOMAIN PROTEIN, PUTATIVE-RELATED"/>
    <property type="match status" value="1"/>
</dbReference>
<accession>A0A6A6TXT5</accession>
<protein>
    <recommendedName>
        <fullName evidence="3">Heterokaryon incompatibility domain-containing protein</fullName>
    </recommendedName>
</protein>